<dbReference type="AlphaFoldDB" id="K9UG87"/>
<dbReference type="STRING" id="1173020.Cha6605_2639"/>
<reference evidence="1 2" key="1">
    <citation type="submission" date="2012-05" db="EMBL/GenBank/DDBJ databases">
        <title>Finished chromosome of genome of Chamaesiphon sp. PCC 6605.</title>
        <authorList>
            <consortium name="US DOE Joint Genome Institute"/>
            <person name="Gugger M."/>
            <person name="Coursin T."/>
            <person name="Rippka R."/>
            <person name="Tandeau De Marsac N."/>
            <person name="Huntemann M."/>
            <person name="Wei C.-L."/>
            <person name="Han J."/>
            <person name="Detter J.C."/>
            <person name="Han C."/>
            <person name="Tapia R."/>
            <person name="Chen A."/>
            <person name="Kyrpides N."/>
            <person name="Mavromatis K."/>
            <person name="Markowitz V."/>
            <person name="Szeto E."/>
            <person name="Ivanova N."/>
            <person name="Pagani I."/>
            <person name="Pati A."/>
            <person name="Goodwin L."/>
            <person name="Nordberg H.P."/>
            <person name="Cantor M.N."/>
            <person name="Hua S.X."/>
            <person name="Woyke T."/>
            <person name="Kerfeld C.A."/>
        </authorList>
    </citation>
    <scope>NUCLEOTIDE SEQUENCE [LARGE SCALE GENOMIC DNA]</scope>
    <source>
        <strain evidence="2">ATCC 27169 / PCC 6605</strain>
    </source>
</reference>
<dbReference type="EMBL" id="CP003600">
    <property type="protein sequence ID" value="AFY93683.1"/>
    <property type="molecule type" value="Genomic_DNA"/>
</dbReference>
<name>K9UG87_CHAP6</name>
<evidence type="ECO:0000313" key="2">
    <source>
        <dbReference type="Proteomes" id="UP000010366"/>
    </source>
</evidence>
<evidence type="ECO:0000313" key="1">
    <source>
        <dbReference type="EMBL" id="AFY93683.1"/>
    </source>
</evidence>
<dbReference type="KEGG" id="cmp:Cha6605_2639"/>
<gene>
    <name evidence="1" type="ORF">Cha6605_2639</name>
</gene>
<proteinExistence type="predicted"/>
<dbReference type="Proteomes" id="UP000010366">
    <property type="component" value="Chromosome"/>
</dbReference>
<keyword evidence="2" id="KW-1185">Reference proteome</keyword>
<organism evidence="1 2">
    <name type="scientific">Chamaesiphon minutus (strain ATCC 27169 / PCC 6605)</name>
    <dbReference type="NCBI Taxonomy" id="1173020"/>
    <lineage>
        <taxon>Bacteria</taxon>
        <taxon>Bacillati</taxon>
        <taxon>Cyanobacteriota</taxon>
        <taxon>Cyanophyceae</taxon>
        <taxon>Gomontiellales</taxon>
        <taxon>Chamaesiphonaceae</taxon>
        <taxon>Chamaesiphon</taxon>
    </lineage>
</organism>
<accession>K9UG87</accession>
<sequence length="61" mass="7082">MAMFGHCCHLNNLLQTQLQADDVIISLVAAPQIATAYRNKRPANIMKRKQHESIYKCLRKW</sequence>
<dbReference type="HOGENOM" id="CLU_2914002_0_0_3"/>
<protein>
    <submittedName>
        <fullName evidence="1">Uncharacterized protein</fullName>
    </submittedName>
</protein>